<feature type="transmembrane region" description="Helical" evidence="1">
    <location>
        <begin position="60"/>
        <end position="78"/>
    </location>
</feature>
<dbReference type="AlphaFoldDB" id="A0A0R1UH33"/>
<keyword evidence="1" id="KW-1133">Transmembrane helix</keyword>
<dbReference type="Proteomes" id="UP000050816">
    <property type="component" value="Unassembled WGS sequence"/>
</dbReference>
<keyword evidence="1" id="KW-0812">Transmembrane</keyword>
<gene>
    <name evidence="2" type="ORF">FC43_GL000654</name>
</gene>
<protein>
    <recommendedName>
        <fullName evidence="4">Integral membrane protein</fullName>
    </recommendedName>
</protein>
<accession>A0A0R1UH33</accession>
<feature type="transmembrane region" description="Helical" evidence="1">
    <location>
        <begin position="36"/>
        <end position="53"/>
    </location>
</feature>
<evidence type="ECO:0000256" key="1">
    <source>
        <dbReference type="SAM" id="Phobius"/>
    </source>
</evidence>
<dbReference type="EMBL" id="AZFK01000001">
    <property type="protein sequence ID" value="KRL92665.1"/>
    <property type="molecule type" value="Genomic_DNA"/>
</dbReference>
<dbReference type="Pfam" id="PF12822">
    <property type="entry name" value="ECF_trnsprt"/>
    <property type="match status" value="1"/>
</dbReference>
<evidence type="ECO:0000313" key="3">
    <source>
        <dbReference type="Proteomes" id="UP000050816"/>
    </source>
</evidence>
<reference evidence="2 3" key="1">
    <citation type="journal article" date="2015" name="Genome Announc.">
        <title>Expanding the biotechnology potential of lactobacilli through comparative genomics of 213 strains and associated genera.</title>
        <authorList>
            <person name="Sun Z."/>
            <person name="Harris H.M."/>
            <person name="McCann A."/>
            <person name="Guo C."/>
            <person name="Argimon S."/>
            <person name="Zhang W."/>
            <person name="Yang X."/>
            <person name="Jeffery I.B."/>
            <person name="Cooney J.C."/>
            <person name="Kagawa T.F."/>
            <person name="Liu W."/>
            <person name="Song Y."/>
            <person name="Salvetti E."/>
            <person name="Wrobel A."/>
            <person name="Rasinkangas P."/>
            <person name="Parkhill J."/>
            <person name="Rea M.C."/>
            <person name="O'Sullivan O."/>
            <person name="Ritari J."/>
            <person name="Douillard F.P."/>
            <person name="Paul Ross R."/>
            <person name="Yang R."/>
            <person name="Briner A.E."/>
            <person name="Felis G.E."/>
            <person name="de Vos W.M."/>
            <person name="Barrangou R."/>
            <person name="Klaenhammer T.R."/>
            <person name="Caufield P.W."/>
            <person name="Cui Y."/>
            <person name="Zhang H."/>
            <person name="O'Toole P.W."/>
        </authorList>
    </citation>
    <scope>NUCLEOTIDE SEQUENCE [LARGE SCALE GENOMIC DNA]</scope>
    <source>
        <strain evidence="2 3">DSM 15946</strain>
    </source>
</reference>
<comment type="caution">
    <text evidence="2">The sequence shown here is derived from an EMBL/GenBank/DDBJ whole genome shotgun (WGS) entry which is preliminary data.</text>
</comment>
<dbReference type="RefSeq" id="WP_019206973.1">
    <property type="nucleotide sequence ID" value="NZ_AZFK01000001.1"/>
</dbReference>
<dbReference type="PATRIC" id="fig|1423760.3.peg.677"/>
<dbReference type="GeneID" id="82934700"/>
<feature type="transmembrane region" description="Helical" evidence="1">
    <location>
        <begin position="163"/>
        <end position="190"/>
    </location>
</feature>
<feature type="transmembrane region" description="Helical" evidence="1">
    <location>
        <begin position="90"/>
        <end position="110"/>
    </location>
</feature>
<dbReference type="InterPro" id="IPR024529">
    <property type="entry name" value="ECF_trnsprt_substrate-spec"/>
</dbReference>
<proteinExistence type="predicted"/>
<dbReference type="GO" id="GO:0022857">
    <property type="term" value="F:transmembrane transporter activity"/>
    <property type="evidence" value="ECO:0007669"/>
    <property type="project" value="InterPro"/>
</dbReference>
<name>A0A0R1UH33_9LACO</name>
<keyword evidence="1" id="KW-0472">Membrane</keyword>
<evidence type="ECO:0000313" key="2">
    <source>
        <dbReference type="EMBL" id="KRL92665.1"/>
    </source>
</evidence>
<evidence type="ECO:0008006" key="4">
    <source>
        <dbReference type="Google" id="ProtNLM"/>
    </source>
</evidence>
<organism evidence="2 3">
    <name type="scientific">Limosilactobacillus ingluviei DSM 15946</name>
    <dbReference type="NCBI Taxonomy" id="1423760"/>
    <lineage>
        <taxon>Bacteria</taxon>
        <taxon>Bacillati</taxon>
        <taxon>Bacillota</taxon>
        <taxon>Bacilli</taxon>
        <taxon>Lactobacillales</taxon>
        <taxon>Lactobacillaceae</taxon>
        <taxon>Limosilactobacillus</taxon>
    </lineage>
</organism>
<feature type="transmembrane region" description="Helical" evidence="1">
    <location>
        <begin position="12"/>
        <end position="30"/>
    </location>
</feature>
<dbReference type="Gene3D" id="1.10.1760.20">
    <property type="match status" value="1"/>
</dbReference>
<sequence length="199" mass="20761">MQQRAQIRRLTRRSLLLVLIVIQDLVPFLGNLPVGPLSITTMPITVAVIAALFGPLEGTLAGGVWGGLTFIRAFVYPSSALAPLLFTNPLISVVPRLLVGLVAGVVFALIRRWGKIGLAAALSGLVAALTNTVLVLGGIYLFANTPQVAAGYHVDQAHLGVALAAIVGTNGVAEALLTALVVPLLVVPLWRALGRNKQA</sequence>
<feature type="transmembrane region" description="Helical" evidence="1">
    <location>
        <begin position="117"/>
        <end position="143"/>
    </location>
</feature>